<comment type="caution">
    <text evidence="1">The sequence shown here is derived from an EMBL/GenBank/DDBJ whole genome shotgun (WGS) entry which is preliminary data.</text>
</comment>
<protein>
    <submittedName>
        <fullName evidence="1">Uncharacterized protein</fullName>
    </submittedName>
</protein>
<dbReference type="AlphaFoldDB" id="A0A644UKR4"/>
<evidence type="ECO:0000313" key="1">
    <source>
        <dbReference type="EMBL" id="MPL79520.1"/>
    </source>
</evidence>
<sequence length="128" mass="14099">MERKPLLIIAGLVCLAAVIGLILVFTGGASLTAGTSVYEDGVLTTPIHYNGEQKDVWFLYNIFRQDTLLSSTQVCESESVLGTLIQGDSVTELQVELLPGEYKVFIYVLERDEGTKRITGFIQNIQIT</sequence>
<organism evidence="1">
    <name type="scientific">bioreactor metagenome</name>
    <dbReference type="NCBI Taxonomy" id="1076179"/>
    <lineage>
        <taxon>unclassified sequences</taxon>
        <taxon>metagenomes</taxon>
        <taxon>ecological metagenomes</taxon>
    </lineage>
</organism>
<dbReference type="EMBL" id="VSSQ01000127">
    <property type="protein sequence ID" value="MPL79520.1"/>
    <property type="molecule type" value="Genomic_DNA"/>
</dbReference>
<name>A0A644UKR4_9ZZZZ</name>
<gene>
    <name evidence="1" type="ORF">SDC9_25402</name>
</gene>
<reference evidence="1" key="1">
    <citation type="submission" date="2019-08" db="EMBL/GenBank/DDBJ databases">
        <authorList>
            <person name="Kucharzyk K."/>
            <person name="Murdoch R.W."/>
            <person name="Higgins S."/>
            <person name="Loffler F."/>
        </authorList>
    </citation>
    <scope>NUCLEOTIDE SEQUENCE</scope>
</reference>
<proteinExistence type="predicted"/>
<accession>A0A644UKR4</accession>